<dbReference type="Proteomes" id="UP001152797">
    <property type="component" value="Unassembled WGS sequence"/>
</dbReference>
<keyword evidence="2" id="KW-0067">ATP-binding</keyword>
<reference evidence="1" key="1">
    <citation type="submission" date="2022-10" db="EMBL/GenBank/DDBJ databases">
        <authorList>
            <person name="Chen Y."/>
            <person name="Dougan E. K."/>
            <person name="Chan C."/>
            <person name="Rhodes N."/>
            <person name="Thang M."/>
        </authorList>
    </citation>
    <scope>NUCLEOTIDE SEQUENCE</scope>
</reference>
<dbReference type="AlphaFoldDB" id="A0A9P1C7N6"/>
<evidence type="ECO:0000313" key="2">
    <source>
        <dbReference type="EMBL" id="CAL4772598.1"/>
    </source>
</evidence>
<dbReference type="EMBL" id="CAMXCT010000977">
    <property type="protein sequence ID" value="CAI3985286.1"/>
    <property type="molecule type" value="Genomic_DNA"/>
</dbReference>
<protein>
    <submittedName>
        <fullName evidence="2">RNA helicase</fullName>
    </submittedName>
</protein>
<keyword evidence="2" id="KW-0547">Nucleotide-binding</keyword>
<keyword evidence="2" id="KW-0347">Helicase</keyword>
<dbReference type="Pfam" id="PF08907">
    <property type="entry name" value="DUF1853"/>
    <property type="match status" value="1"/>
</dbReference>
<evidence type="ECO:0000313" key="1">
    <source>
        <dbReference type="EMBL" id="CAI3985286.1"/>
    </source>
</evidence>
<gene>
    <name evidence="1" type="ORF">C1SCF055_LOCUS12753</name>
</gene>
<dbReference type="EMBL" id="CAMXCT030000977">
    <property type="protein sequence ID" value="CAL4772598.1"/>
    <property type="molecule type" value="Genomic_DNA"/>
</dbReference>
<name>A0A9P1C7N6_9DINO</name>
<accession>A0A9P1C7N6</accession>
<proteinExistence type="predicted"/>
<comment type="caution">
    <text evidence="1">The sequence shown here is derived from an EMBL/GenBank/DDBJ whole genome shotgun (WGS) entry which is preliminary data.</text>
</comment>
<evidence type="ECO:0000313" key="3">
    <source>
        <dbReference type="Proteomes" id="UP001152797"/>
    </source>
</evidence>
<keyword evidence="3" id="KW-1185">Reference proteome</keyword>
<sequence>MVKVTNLFQQGLFHCAYLVTRLGPQRRELRSPPAALTLPFKPPLKSSKDVDFFCNVRRATFLQGRQLRIDFQLKRGKSKDDMPLADIATLRVDSRAASGPMCFSPQLRPDSEVMDGHVIFENVDTWNDLEFTYAPGFSSVQLMQQRNREVQGEVDYVLWPEPSTARFVHIEAAVKFYLAAKEQVANWDDFIAPNPIDILGVKLRRMLTHQLRMGDTPHIQQLLASQVTQQHGIDMAQSLERLEIVNWLWMNGRLFFHSAGMLNQLGGAPAWHERIDMLSPDLEVGWWCFFHELDAVLPDGLFYLILKKPYWLSPLKGTGRRHVDHGQLKSKQQLREDARSWRSFQYVVTGPEGPKGSEGERC</sequence>
<organism evidence="1">
    <name type="scientific">Cladocopium goreaui</name>
    <dbReference type="NCBI Taxonomy" id="2562237"/>
    <lineage>
        <taxon>Eukaryota</taxon>
        <taxon>Sar</taxon>
        <taxon>Alveolata</taxon>
        <taxon>Dinophyceae</taxon>
        <taxon>Suessiales</taxon>
        <taxon>Symbiodiniaceae</taxon>
        <taxon>Cladocopium</taxon>
    </lineage>
</organism>
<keyword evidence="2" id="KW-0378">Hydrolase</keyword>
<dbReference type="EMBL" id="CAMXCT020000977">
    <property type="protein sequence ID" value="CAL1138661.1"/>
    <property type="molecule type" value="Genomic_DNA"/>
</dbReference>
<dbReference type="OrthoDB" id="10392453at2759"/>
<reference evidence="2 3" key="2">
    <citation type="submission" date="2024-05" db="EMBL/GenBank/DDBJ databases">
        <authorList>
            <person name="Chen Y."/>
            <person name="Shah S."/>
            <person name="Dougan E. K."/>
            <person name="Thang M."/>
            <person name="Chan C."/>
        </authorList>
    </citation>
    <scope>NUCLEOTIDE SEQUENCE [LARGE SCALE GENOMIC DNA]</scope>
</reference>
<dbReference type="InterPro" id="IPR015003">
    <property type="entry name" value="DUF1853"/>
</dbReference>
<dbReference type="GO" id="GO:0004386">
    <property type="term" value="F:helicase activity"/>
    <property type="evidence" value="ECO:0007669"/>
    <property type="project" value="UniProtKB-KW"/>
</dbReference>